<dbReference type="RefSeq" id="WP_284826419.1">
    <property type="nucleotide sequence ID" value="NZ_CP126969.1"/>
</dbReference>
<proteinExistence type="predicted"/>
<protein>
    <submittedName>
        <fullName evidence="3">Uncharacterized protein</fullName>
    </submittedName>
</protein>
<dbReference type="Proteomes" id="UP001225598">
    <property type="component" value="Chromosome"/>
</dbReference>
<feature type="signal peptide" evidence="2">
    <location>
        <begin position="1"/>
        <end position="24"/>
    </location>
</feature>
<organism evidence="3 4">
    <name type="scientific">Corynebacterium breve</name>
    <dbReference type="NCBI Taxonomy" id="3049799"/>
    <lineage>
        <taxon>Bacteria</taxon>
        <taxon>Bacillati</taxon>
        <taxon>Actinomycetota</taxon>
        <taxon>Actinomycetes</taxon>
        <taxon>Mycobacteriales</taxon>
        <taxon>Corynebacteriaceae</taxon>
        <taxon>Corynebacterium</taxon>
    </lineage>
</organism>
<name>A0ABY8VI06_9CORY</name>
<evidence type="ECO:0000256" key="1">
    <source>
        <dbReference type="SAM" id="Phobius"/>
    </source>
</evidence>
<keyword evidence="2" id="KW-0732">Signal</keyword>
<feature type="transmembrane region" description="Helical" evidence="1">
    <location>
        <begin position="72"/>
        <end position="88"/>
    </location>
</feature>
<reference evidence="3 4" key="1">
    <citation type="submission" date="2023-05" db="EMBL/GenBank/DDBJ databases">
        <title>Corynebacterium suedekumii sp. nov. and Corynebacterium breve sp. nov. isolated from raw cow's milk.</title>
        <authorList>
            <person name="Baer M.K."/>
            <person name="Mehl L."/>
            <person name="Hellmuth R."/>
            <person name="Marke G."/>
            <person name="Lipski A."/>
        </authorList>
    </citation>
    <scope>NUCLEOTIDE SEQUENCE [LARGE SCALE GENOMIC DNA]</scope>
    <source>
        <strain evidence="3 4">R4</strain>
    </source>
</reference>
<keyword evidence="1" id="KW-0472">Membrane</keyword>
<keyword evidence="1" id="KW-1133">Transmembrane helix</keyword>
<accession>A0ABY8VI06</accession>
<evidence type="ECO:0000313" key="3">
    <source>
        <dbReference type="EMBL" id="WIM68702.1"/>
    </source>
</evidence>
<sequence length="124" mass="13702">MINNRYAFTFGLSVFYALSTATNAANQLVESINTNTTQLVINSLLLILVAIVATVIVAMFRRKRSPVELNRVSIVSFTVIFVAVVLLNKLSLSMLIFPACMFVGFVVVPSYQEWLKQSEAHAAT</sequence>
<gene>
    <name evidence="3" type="ORF">QP027_04770</name>
</gene>
<keyword evidence="4" id="KW-1185">Reference proteome</keyword>
<evidence type="ECO:0000313" key="4">
    <source>
        <dbReference type="Proteomes" id="UP001225598"/>
    </source>
</evidence>
<evidence type="ECO:0000256" key="2">
    <source>
        <dbReference type="SAM" id="SignalP"/>
    </source>
</evidence>
<feature type="transmembrane region" description="Helical" evidence="1">
    <location>
        <begin position="40"/>
        <end position="60"/>
    </location>
</feature>
<dbReference type="EMBL" id="CP126969">
    <property type="protein sequence ID" value="WIM68702.1"/>
    <property type="molecule type" value="Genomic_DNA"/>
</dbReference>
<feature type="chain" id="PRO_5047549369" evidence="2">
    <location>
        <begin position="25"/>
        <end position="124"/>
    </location>
</feature>
<keyword evidence="1" id="KW-0812">Transmembrane</keyword>